<dbReference type="GeneID" id="20530459"/>
<keyword evidence="1" id="KW-1133">Transmembrane helix</keyword>
<sequence length="192" mass="20485">MTTHTPPPGGKPSVLERTSALLAQVVSGSMSEMAGNAIRRLSLAVTLVFILIGTSIFSTTFCAYVFSQLLWLVPLVLLYAGALVLMVGCVGVASTLLAAYRTVSTHGPPDGGLFAELLAELRSINFLSGEIFLLLWPHFINACVTSMRLVVFFANHLLLGVLDSFQCIIRVLTAAVSSLRVPAQPASLPGRR</sequence>
<evidence type="ECO:0000313" key="2">
    <source>
        <dbReference type="EMBL" id="KCV67792.1"/>
    </source>
</evidence>
<reference evidence="2" key="1">
    <citation type="submission" date="2013-04" db="EMBL/GenBank/DDBJ databases">
        <title>The Genome Sequence of Fonticula alba ATCC 38817.</title>
        <authorList>
            <consortium name="The Broad Institute Genomics Platform"/>
            <person name="Russ C."/>
            <person name="Cuomo C."/>
            <person name="Burger G."/>
            <person name="Gray M.W."/>
            <person name="Holland P.W.H."/>
            <person name="King N."/>
            <person name="Lang F.B.F."/>
            <person name="Roger A.J."/>
            <person name="Ruiz-Trillo I."/>
            <person name="Brown M."/>
            <person name="Walker B."/>
            <person name="Young S."/>
            <person name="Zeng Q."/>
            <person name="Gargeya S."/>
            <person name="Fitzgerald M."/>
            <person name="Haas B."/>
            <person name="Abouelleil A."/>
            <person name="Allen A.W."/>
            <person name="Alvarado L."/>
            <person name="Arachchi H.M."/>
            <person name="Berlin A.M."/>
            <person name="Chapman S.B."/>
            <person name="Gainer-Dewar J."/>
            <person name="Goldberg J."/>
            <person name="Griggs A."/>
            <person name="Gujja S."/>
            <person name="Hansen M."/>
            <person name="Howarth C."/>
            <person name="Imamovic A."/>
            <person name="Ireland A."/>
            <person name="Larimer J."/>
            <person name="McCowan C."/>
            <person name="Murphy C."/>
            <person name="Pearson M."/>
            <person name="Poon T.W."/>
            <person name="Priest M."/>
            <person name="Roberts A."/>
            <person name="Saif S."/>
            <person name="Shea T."/>
            <person name="Sisk P."/>
            <person name="Sykes S."/>
            <person name="Wortman J."/>
            <person name="Nusbaum C."/>
            <person name="Birren B."/>
        </authorList>
    </citation>
    <scope>NUCLEOTIDE SEQUENCE [LARGE SCALE GENOMIC DNA]</scope>
    <source>
        <strain evidence="2">ATCC 38817</strain>
    </source>
</reference>
<evidence type="ECO:0000256" key="1">
    <source>
        <dbReference type="SAM" id="Phobius"/>
    </source>
</evidence>
<dbReference type="Proteomes" id="UP000030693">
    <property type="component" value="Unassembled WGS sequence"/>
</dbReference>
<dbReference type="AlphaFoldDB" id="A0A058Z2N6"/>
<dbReference type="EMBL" id="KB932213">
    <property type="protein sequence ID" value="KCV67792.1"/>
    <property type="molecule type" value="Genomic_DNA"/>
</dbReference>
<feature type="transmembrane region" description="Helical" evidence="1">
    <location>
        <begin position="72"/>
        <end position="100"/>
    </location>
</feature>
<name>A0A058Z2N6_FONAL</name>
<accession>A0A058Z2N6</accession>
<feature type="transmembrane region" description="Helical" evidence="1">
    <location>
        <begin position="41"/>
        <end position="66"/>
    </location>
</feature>
<evidence type="ECO:0008006" key="4">
    <source>
        <dbReference type="Google" id="ProtNLM"/>
    </source>
</evidence>
<gene>
    <name evidence="2" type="ORF">H696_05734</name>
</gene>
<evidence type="ECO:0000313" key="3">
    <source>
        <dbReference type="Proteomes" id="UP000030693"/>
    </source>
</evidence>
<protein>
    <recommendedName>
        <fullName evidence="4">Transmembrane protein</fullName>
    </recommendedName>
</protein>
<organism evidence="2">
    <name type="scientific">Fonticula alba</name>
    <name type="common">Slime mold</name>
    <dbReference type="NCBI Taxonomy" id="691883"/>
    <lineage>
        <taxon>Eukaryota</taxon>
        <taxon>Rotosphaerida</taxon>
        <taxon>Fonticulaceae</taxon>
        <taxon>Fonticula</taxon>
    </lineage>
</organism>
<keyword evidence="1" id="KW-0472">Membrane</keyword>
<keyword evidence="3" id="KW-1185">Reference proteome</keyword>
<dbReference type="RefSeq" id="XP_009497823.1">
    <property type="nucleotide sequence ID" value="XM_009499548.1"/>
</dbReference>
<proteinExistence type="predicted"/>
<keyword evidence="1" id="KW-0812">Transmembrane</keyword>